<organism evidence="3">
    <name type="scientific">Anopheles atroparvus</name>
    <name type="common">European mosquito</name>
    <dbReference type="NCBI Taxonomy" id="41427"/>
    <lineage>
        <taxon>Eukaryota</taxon>
        <taxon>Metazoa</taxon>
        <taxon>Ecdysozoa</taxon>
        <taxon>Arthropoda</taxon>
        <taxon>Hexapoda</taxon>
        <taxon>Insecta</taxon>
        <taxon>Pterygota</taxon>
        <taxon>Neoptera</taxon>
        <taxon>Endopterygota</taxon>
        <taxon>Diptera</taxon>
        <taxon>Nematocera</taxon>
        <taxon>Culicoidea</taxon>
        <taxon>Culicidae</taxon>
        <taxon>Anophelinae</taxon>
        <taxon>Anopheles</taxon>
    </lineage>
</organism>
<keyword evidence="2" id="KW-0812">Transmembrane</keyword>
<reference evidence="3" key="1">
    <citation type="submission" date="2022-08" db="UniProtKB">
        <authorList>
            <consortium name="EnsemblMetazoa"/>
        </authorList>
    </citation>
    <scope>IDENTIFICATION</scope>
    <source>
        <strain evidence="3">EBRO</strain>
    </source>
</reference>
<dbReference type="AlphaFoldDB" id="A0A182IZI7"/>
<accession>A0A182IZI7</accession>
<keyword evidence="2" id="KW-1133">Transmembrane helix</keyword>
<sequence>MKLTTLATKIRRLCLEEAILLNGAPPCVQPPTVTISFRCGKRFLRSRNRPNPSCTSSKSGLIDISSDVSSFTPTKVYATCVHRSPGMSSICFGFPDGGFQITDQIVKVVLIDLRTTALLTARVQPDDFQPIESVLRHELHHTFDELLATYAQCGHLAKPLAPMVPAADGHMQLQVRKALLQIDEASESVLHDIDLALECRQYVLLAVHADEVVHHVRAEVAGNVLDPCIDRVGDYSSVSSPISLAFERHSIRSAFSGQSQTFSAVWKTVPGLQPEQSISDSSSRSGLAGAGCGSRSSTESSGSGGRIVAGLRVVVRVVVREVVVLRVVVLGAAVVVVGLGRYVVYAKNPVALVYGPGSPPPASLLMYDPSVGLVVLALSKNVSLSPKLPPRSAAPGYSQSRSNPSKLYTFMNCTTLSMNDRRRSFCATICEYFLPPSAHPPTAIWYLACGYRCRSSVKLRNPVCSRSTSGSITSTW</sequence>
<keyword evidence="2" id="KW-0472">Membrane</keyword>
<name>A0A182IZI7_ANOAO</name>
<feature type="region of interest" description="Disordered" evidence="1">
    <location>
        <begin position="275"/>
        <end position="304"/>
    </location>
</feature>
<feature type="compositionally biased region" description="Polar residues" evidence="1">
    <location>
        <begin position="275"/>
        <end position="285"/>
    </location>
</feature>
<dbReference type="EnsemblMetazoa" id="AATE008478-RA">
    <property type="protein sequence ID" value="AATE008478-PA.1"/>
    <property type="gene ID" value="AATE008478"/>
</dbReference>
<evidence type="ECO:0000256" key="2">
    <source>
        <dbReference type="SAM" id="Phobius"/>
    </source>
</evidence>
<feature type="transmembrane region" description="Helical" evidence="2">
    <location>
        <begin position="323"/>
        <end position="344"/>
    </location>
</feature>
<evidence type="ECO:0000313" key="3">
    <source>
        <dbReference type="EnsemblMetazoa" id="AATE008478-PA.1"/>
    </source>
</evidence>
<proteinExistence type="predicted"/>
<evidence type="ECO:0000256" key="1">
    <source>
        <dbReference type="SAM" id="MobiDB-lite"/>
    </source>
</evidence>
<dbReference type="VEuPathDB" id="VectorBase:AATE008478"/>
<protein>
    <submittedName>
        <fullName evidence="3">Uncharacterized protein</fullName>
    </submittedName>
</protein>